<dbReference type="EMBL" id="JAIWYP010000014">
    <property type="protein sequence ID" value="KAH3708995.1"/>
    <property type="molecule type" value="Genomic_DNA"/>
</dbReference>
<reference evidence="1" key="1">
    <citation type="journal article" date="2019" name="bioRxiv">
        <title>The Genome of the Zebra Mussel, Dreissena polymorpha: A Resource for Invasive Species Research.</title>
        <authorList>
            <person name="McCartney M.A."/>
            <person name="Auch B."/>
            <person name="Kono T."/>
            <person name="Mallez S."/>
            <person name="Zhang Y."/>
            <person name="Obille A."/>
            <person name="Becker A."/>
            <person name="Abrahante J.E."/>
            <person name="Garbe J."/>
            <person name="Badalamenti J.P."/>
            <person name="Herman A."/>
            <person name="Mangelson H."/>
            <person name="Liachko I."/>
            <person name="Sullivan S."/>
            <person name="Sone E.D."/>
            <person name="Koren S."/>
            <person name="Silverstein K.A.T."/>
            <person name="Beckman K.B."/>
            <person name="Gohl D.M."/>
        </authorList>
    </citation>
    <scope>NUCLEOTIDE SEQUENCE</scope>
    <source>
        <strain evidence="1">Duluth1</strain>
        <tissue evidence="1">Whole animal</tissue>
    </source>
</reference>
<dbReference type="Proteomes" id="UP000828390">
    <property type="component" value="Unassembled WGS sequence"/>
</dbReference>
<evidence type="ECO:0000313" key="1">
    <source>
        <dbReference type="EMBL" id="KAH3708995.1"/>
    </source>
</evidence>
<dbReference type="AlphaFoldDB" id="A0A9D4BTM2"/>
<sequence length="64" mass="7486">MTSISRRYTSQEYASALADFAFEQPNLQKLLLEKRTRHRTLTRSLFGWQLSPQSLLSNISQIKQ</sequence>
<reference evidence="1" key="2">
    <citation type="submission" date="2020-11" db="EMBL/GenBank/DDBJ databases">
        <authorList>
            <person name="McCartney M.A."/>
            <person name="Auch B."/>
            <person name="Kono T."/>
            <person name="Mallez S."/>
            <person name="Becker A."/>
            <person name="Gohl D.M."/>
            <person name="Silverstein K.A.T."/>
            <person name="Koren S."/>
            <person name="Bechman K.B."/>
            <person name="Herman A."/>
            <person name="Abrahante J.E."/>
            <person name="Garbe J."/>
        </authorList>
    </citation>
    <scope>NUCLEOTIDE SEQUENCE</scope>
    <source>
        <strain evidence="1">Duluth1</strain>
        <tissue evidence="1">Whole animal</tissue>
    </source>
</reference>
<keyword evidence="2" id="KW-1185">Reference proteome</keyword>
<proteinExistence type="predicted"/>
<accession>A0A9D4BTM2</accession>
<gene>
    <name evidence="1" type="ORF">DPMN_068455</name>
</gene>
<protein>
    <submittedName>
        <fullName evidence="1">Uncharacterized protein</fullName>
    </submittedName>
</protein>
<evidence type="ECO:0000313" key="2">
    <source>
        <dbReference type="Proteomes" id="UP000828390"/>
    </source>
</evidence>
<organism evidence="1 2">
    <name type="scientific">Dreissena polymorpha</name>
    <name type="common">Zebra mussel</name>
    <name type="synonym">Mytilus polymorpha</name>
    <dbReference type="NCBI Taxonomy" id="45954"/>
    <lineage>
        <taxon>Eukaryota</taxon>
        <taxon>Metazoa</taxon>
        <taxon>Spiralia</taxon>
        <taxon>Lophotrochozoa</taxon>
        <taxon>Mollusca</taxon>
        <taxon>Bivalvia</taxon>
        <taxon>Autobranchia</taxon>
        <taxon>Heteroconchia</taxon>
        <taxon>Euheterodonta</taxon>
        <taxon>Imparidentia</taxon>
        <taxon>Neoheterodontei</taxon>
        <taxon>Myida</taxon>
        <taxon>Dreissenoidea</taxon>
        <taxon>Dreissenidae</taxon>
        <taxon>Dreissena</taxon>
    </lineage>
</organism>
<comment type="caution">
    <text evidence="1">The sequence shown here is derived from an EMBL/GenBank/DDBJ whole genome shotgun (WGS) entry which is preliminary data.</text>
</comment>
<name>A0A9D4BTM2_DREPO</name>